<dbReference type="STRING" id="573321.SAMN04488505_1011304"/>
<dbReference type="PANTHER" id="PTHR43300:SF11">
    <property type="entry name" value="ACETYLTRANSFERASE RV3034C-RELATED"/>
    <property type="match status" value="1"/>
</dbReference>
<keyword evidence="6" id="KW-1185">Reference proteome</keyword>
<proteinExistence type="inferred from homology"/>
<keyword evidence="2 5" id="KW-0808">Transferase</keyword>
<name>A0A1H7LPA2_9BACT</name>
<dbReference type="GO" id="GO:0016746">
    <property type="term" value="F:acyltransferase activity"/>
    <property type="evidence" value="ECO:0007669"/>
    <property type="project" value="UniProtKB-KW"/>
</dbReference>
<dbReference type="EMBL" id="FOBB01000001">
    <property type="protein sequence ID" value="SEL00784.1"/>
    <property type="molecule type" value="Genomic_DNA"/>
</dbReference>
<dbReference type="PROSITE" id="PS00101">
    <property type="entry name" value="HEXAPEP_TRANSFERASES"/>
    <property type="match status" value="1"/>
</dbReference>
<evidence type="ECO:0000313" key="5">
    <source>
        <dbReference type="EMBL" id="SEL00784.1"/>
    </source>
</evidence>
<evidence type="ECO:0000256" key="2">
    <source>
        <dbReference type="ARBA" id="ARBA00022679"/>
    </source>
</evidence>
<keyword evidence="4" id="KW-0012">Acyltransferase</keyword>
<evidence type="ECO:0000256" key="3">
    <source>
        <dbReference type="ARBA" id="ARBA00022737"/>
    </source>
</evidence>
<evidence type="ECO:0000256" key="4">
    <source>
        <dbReference type="ARBA" id="ARBA00023315"/>
    </source>
</evidence>
<keyword evidence="3" id="KW-0677">Repeat</keyword>
<sequence length="228" mass="25712">MFMWVFRFVRNVFKSWNERVRSLLRTSMLQSANPTCNIHYTSKITSSILGKYNVIFSGVIIHQSKIGSHSYVQRNTAVFNAEIGRFCSVASGVSIGLGVHYMEGVSTHPSFYLKNTPLVKIFSESDEIVTSKQIRIGHDVWIGQNAIILDGVNVGSGAIIAAGAVVNKDVAPYSIVGGIPARLIRYRFPLETCEALLRSEWWNKPEEWLQKHYKQFMNADTFLTSINF</sequence>
<dbReference type="Gene3D" id="2.160.10.10">
    <property type="entry name" value="Hexapeptide repeat proteins"/>
    <property type="match status" value="1"/>
</dbReference>
<evidence type="ECO:0000313" key="6">
    <source>
        <dbReference type="Proteomes" id="UP000198984"/>
    </source>
</evidence>
<dbReference type="InterPro" id="IPR050179">
    <property type="entry name" value="Trans_hexapeptide_repeat"/>
</dbReference>
<dbReference type="InterPro" id="IPR018357">
    <property type="entry name" value="Hexapep_transf_CS"/>
</dbReference>
<evidence type="ECO:0000256" key="1">
    <source>
        <dbReference type="ARBA" id="ARBA00007274"/>
    </source>
</evidence>
<dbReference type="Pfam" id="PF00132">
    <property type="entry name" value="Hexapep"/>
    <property type="match status" value="1"/>
</dbReference>
<dbReference type="PANTHER" id="PTHR43300">
    <property type="entry name" value="ACETYLTRANSFERASE"/>
    <property type="match status" value="1"/>
</dbReference>
<dbReference type="SUPFAM" id="SSF51161">
    <property type="entry name" value="Trimeric LpxA-like enzymes"/>
    <property type="match status" value="1"/>
</dbReference>
<dbReference type="InterPro" id="IPR011004">
    <property type="entry name" value="Trimer_LpxA-like_sf"/>
</dbReference>
<organism evidence="5 6">
    <name type="scientific">Chitinophaga rupis</name>
    <dbReference type="NCBI Taxonomy" id="573321"/>
    <lineage>
        <taxon>Bacteria</taxon>
        <taxon>Pseudomonadati</taxon>
        <taxon>Bacteroidota</taxon>
        <taxon>Chitinophagia</taxon>
        <taxon>Chitinophagales</taxon>
        <taxon>Chitinophagaceae</taxon>
        <taxon>Chitinophaga</taxon>
    </lineage>
</organism>
<dbReference type="CDD" id="cd03349">
    <property type="entry name" value="LbH_XAT"/>
    <property type="match status" value="1"/>
</dbReference>
<protein>
    <submittedName>
        <fullName evidence="5">Acetyltransferase (Isoleucine patch superfamily)</fullName>
    </submittedName>
</protein>
<dbReference type="InterPro" id="IPR001451">
    <property type="entry name" value="Hexapep"/>
</dbReference>
<dbReference type="AlphaFoldDB" id="A0A1H7LPA2"/>
<dbReference type="Proteomes" id="UP000198984">
    <property type="component" value="Unassembled WGS sequence"/>
</dbReference>
<accession>A0A1H7LPA2</accession>
<comment type="similarity">
    <text evidence="1">Belongs to the transferase hexapeptide repeat family.</text>
</comment>
<reference evidence="5 6" key="1">
    <citation type="submission" date="2016-10" db="EMBL/GenBank/DDBJ databases">
        <authorList>
            <person name="de Groot N.N."/>
        </authorList>
    </citation>
    <scope>NUCLEOTIDE SEQUENCE [LARGE SCALE GENOMIC DNA]</scope>
    <source>
        <strain evidence="5 6">DSM 21039</strain>
    </source>
</reference>
<gene>
    <name evidence="5" type="ORF">SAMN04488505_1011304</name>
</gene>